<dbReference type="AlphaFoldDB" id="A0A1J5PGG2"/>
<organism evidence="1">
    <name type="scientific">mine drainage metagenome</name>
    <dbReference type="NCBI Taxonomy" id="410659"/>
    <lineage>
        <taxon>unclassified sequences</taxon>
        <taxon>metagenomes</taxon>
        <taxon>ecological metagenomes</taxon>
    </lineage>
</organism>
<reference evidence="1" key="1">
    <citation type="submission" date="2016-10" db="EMBL/GenBank/DDBJ databases">
        <title>Sequence of Gallionella enrichment culture.</title>
        <authorList>
            <person name="Poehlein A."/>
            <person name="Muehling M."/>
            <person name="Daniel R."/>
        </authorList>
    </citation>
    <scope>NUCLEOTIDE SEQUENCE</scope>
</reference>
<accession>A0A1J5PGG2</accession>
<proteinExistence type="predicted"/>
<gene>
    <name evidence="1" type="ORF">GALL_485300</name>
</gene>
<evidence type="ECO:0000313" key="1">
    <source>
        <dbReference type="EMBL" id="OIQ69864.1"/>
    </source>
</evidence>
<protein>
    <submittedName>
        <fullName evidence="1">Uncharacterized protein</fullName>
    </submittedName>
</protein>
<sequence length="50" mass="5553">MLTHQVGDKPQHGIPRQMAIGIVEEFESVQIHQHHAEPFAGALGVGERIR</sequence>
<dbReference type="EMBL" id="MLJW01004492">
    <property type="protein sequence ID" value="OIQ69864.1"/>
    <property type="molecule type" value="Genomic_DNA"/>
</dbReference>
<comment type="caution">
    <text evidence="1">The sequence shown here is derived from an EMBL/GenBank/DDBJ whole genome shotgun (WGS) entry which is preliminary data.</text>
</comment>
<name>A0A1J5PGG2_9ZZZZ</name>